<dbReference type="InterPro" id="IPR010127">
    <property type="entry name" value="Phasin_subfam-1"/>
</dbReference>
<proteinExistence type="predicted"/>
<accession>A0ABT3NYM3</accession>
<evidence type="ECO:0000313" key="2">
    <source>
        <dbReference type="EMBL" id="MCW8086664.1"/>
    </source>
</evidence>
<protein>
    <submittedName>
        <fullName evidence="2">TIGR01841 family phasin</fullName>
    </submittedName>
</protein>
<dbReference type="InterPro" id="IPR018968">
    <property type="entry name" value="Phasin"/>
</dbReference>
<organism evidence="2 3">
    <name type="scientific">Sabulicella glaciei</name>
    <dbReference type="NCBI Taxonomy" id="2984948"/>
    <lineage>
        <taxon>Bacteria</taxon>
        <taxon>Pseudomonadati</taxon>
        <taxon>Pseudomonadota</taxon>
        <taxon>Alphaproteobacteria</taxon>
        <taxon>Acetobacterales</taxon>
        <taxon>Acetobacteraceae</taxon>
        <taxon>Sabulicella</taxon>
    </lineage>
</organism>
<comment type="caution">
    <text evidence="2">The sequence shown here is derived from an EMBL/GenBank/DDBJ whole genome shotgun (WGS) entry which is preliminary data.</text>
</comment>
<feature type="domain" description="Phasin" evidence="1">
    <location>
        <begin position="21"/>
        <end position="119"/>
    </location>
</feature>
<dbReference type="NCBIfam" id="TIGR01841">
    <property type="entry name" value="phasin"/>
    <property type="match status" value="1"/>
</dbReference>
<keyword evidence="3" id="KW-1185">Reference proteome</keyword>
<dbReference type="RefSeq" id="WP_301590750.1">
    <property type="nucleotide sequence ID" value="NZ_JAPFQI010000010.1"/>
</dbReference>
<gene>
    <name evidence="2" type="primary">phaP</name>
    <name evidence="2" type="ORF">OF850_13595</name>
</gene>
<dbReference type="Proteomes" id="UP001526430">
    <property type="component" value="Unassembled WGS sequence"/>
</dbReference>
<evidence type="ECO:0000259" key="1">
    <source>
        <dbReference type="Pfam" id="PF09361"/>
    </source>
</evidence>
<evidence type="ECO:0000313" key="3">
    <source>
        <dbReference type="Proteomes" id="UP001526430"/>
    </source>
</evidence>
<name>A0ABT3NYM3_9PROT</name>
<reference evidence="2 3" key="1">
    <citation type="submission" date="2022-10" db="EMBL/GenBank/DDBJ databases">
        <title>Roseococcus glaciei nov., sp. nov., isolated from glacier.</title>
        <authorList>
            <person name="Liu Q."/>
            <person name="Xin Y.-H."/>
        </authorList>
    </citation>
    <scope>NUCLEOTIDE SEQUENCE [LARGE SCALE GENOMIC DNA]</scope>
    <source>
        <strain evidence="2 3">MDT2-1-1</strain>
    </source>
</reference>
<sequence length="135" mass="14863">MSGFNMNEMMKGFGQMPDMQALAEAQRRNLEALAAANRVAMEGAQALARRNMEMLQQTMTEMTEAAQRLASAEASPQAKAAQQAEMMKAAYERAVSNMREIADLIQKSNGEAVGLLNRRFTEAMEEVKTLMKPGS</sequence>
<dbReference type="EMBL" id="JAPFQI010000010">
    <property type="protein sequence ID" value="MCW8086664.1"/>
    <property type="molecule type" value="Genomic_DNA"/>
</dbReference>
<dbReference type="Pfam" id="PF09361">
    <property type="entry name" value="Phasin_2"/>
    <property type="match status" value="1"/>
</dbReference>